<proteinExistence type="predicted"/>
<comment type="caution">
    <text evidence="1">The sequence shown here is derived from an EMBL/GenBank/DDBJ whole genome shotgun (WGS) entry which is preliminary data.</text>
</comment>
<organism evidence="1 2">
    <name type="scientific">Xenoophorus captivus</name>
    <dbReference type="NCBI Taxonomy" id="1517983"/>
    <lineage>
        <taxon>Eukaryota</taxon>
        <taxon>Metazoa</taxon>
        <taxon>Chordata</taxon>
        <taxon>Craniata</taxon>
        <taxon>Vertebrata</taxon>
        <taxon>Euteleostomi</taxon>
        <taxon>Actinopterygii</taxon>
        <taxon>Neopterygii</taxon>
        <taxon>Teleostei</taxon>
        <taxon>Neoteleostei</taxon>
        <taxon>Acanthomorphata</taxon>
        <taxon>Ovalentaria</taxon>
        <taxon>Atherinomorphae</taxon>
        <taxon>Cyprinodontiformes</taxon>
        <taxon>Goodeidae</taxon>
        <taxon>Xenoophorus</taxon>
    </lineage>
</organism>
<gene>
    <name evidence="1" type="ORF">XENOCAPTIV_026916</name>
</gene>
<sequence>MRMKVGAAFPLIRSLLYQNFLPWIHQNRTDKPYSVPTYRIRVSKRLREAQLSASANISRNSWFQPRSRPEKIRLCRF</sequence>
<reference evidence="1 2" key="1">
    <citation type="submission" date="2021-06" db="EMBL/GenBank/DDBJ databases">
        <authorList>
            <person name="Palmer J.M."/>
        </authorList>
    </citation>
    <scope>NUCLEOTIDE SEQUENCE [LARGE SCALE GENOMIC DNA]</scope>
    <source>
        <strain evidence="1 2">XC_2019</strain>
        <tissue evidence="1">Muscle</tissue>
    </source>
</reference>
<accession>A0ABV0QK55</accession>
<evidence type="ECO:0000313" key="2">
    <source>
        <dbReference type="Proteomes" id="UP001434883"/>
    </source>
</evidence>
<evidence type="ECO:0000313" key="1">
    <source>
        <dbReference type="EMBL" id="MEQ2196217.1"/>
    </source>
</evidence>
<dbReference type="Proteomes" id="UP001434883">
    <property type="component" value="Unassembled WGS sequence"/>
</dbReference>
<name>A0ABV0QK55_9TELE</name>
<keyword evidence="2" id="KW-1185">Reference proteome</keyword>
<protein>
    <submittedName>
        <fullName evidence="1">Uncharacterized protein</fullName>
    </submittedName>
</protein>
<dbReference type="EMBL" id="JAHRIN010015245">
    <property type="protein sequence ID" value="MEQ2196217.1"/>
    <property type="molecule type" value="Genomic_DNA"/>
</dbReference>